<feature type="region of interest" description="Disordered" evidence="1">
    <location>
        <begin position="600"/>
        <end position="630"/>
    </location>
</feature>
<dbReference type="EMBL" id="BAAABU010000004">
    <property type="protein sequence ID" value="GAA0225213.1"/>
    <property type="molecule type" value="Genomic_DNA"/>
</dbReference>
<evidence type="ECO:0000313" key="3">
    <source>
        <dbReference type="EMBL" id="GAA0225213.1"/>
    </source>
</evidence>
<feature type="region of interest" description="Disordered" evidence="1">
    <location>
        <begin position="699"/>
        <end position="718"/>
    </location>
</feature>
<feature type="compositionally biased region" description="Basic and acidic residues" evidence="1">
    <location>
        <begin position="808"/>
        <end position="817"/>
    </location>
</feature>
<feature type="region of interest" description="Disordered" evidence="1">
    <location>
        <begin position="808"/>
        <end position="832"/>
    </location>
</feature>
<feature type="region of interest" description="Disordered" evidence="1">
    <location>
        <begin position="238"/>
        <end position="263"/>
    </location>
</feature>
<keyword evidence="4" id="KW-1185">Reference proteome</keyword>
<proteinExistence type="predicted"/>
<keyword evidence="2" id="KW-0732">Signal</keyword>
<gene>
    <name evidence="3" type="ORF">GCM10010492_24260</name>
</gene>
<feature type="compositionally biased region" description="Polar residues" evidence="1">
    <location>
        <begin position="363"/>
        <end position="372"/>
    </location>
</feature>
<feature type="region of interest" description="Disordered" evidence="1">
    <location>
        <begin position="961"/>
        <end position="999"/>
    </location>
</feature>
<evidence type="ECO:0000256" key="1">
    <source>
        <dbReference type="SAM" id="MobiDB-lite"/>
    </source>
</evidence>
<dbReference type="Proteomes" id="UP001500416">
    <property type="component" value="Unassembled WGS sequence"/>
</dbReference>
<comment type="caution">
    <text evidence="3">The sequence shown here is derived from an EMBL/GenBank/DDBJ whole genome shotgun (WGS) entry which is preliminary data.</text>
</comment>
<feature type="region of interest" description="Disordered" evidence="1">
    <location>
        <begin position="335"/>
        <end position="376"/>
    </location>
</feature>
<accession>A0ABP3D763</accession>
<protein>
    <submittedName>
        <fullName evidence="3">PE-PGRS family protein</fullName>
    </submittedName>
</protein>
<feature type="compositionally biased region" description="Polar residues" evidence="1">
    <location>
        <begin position="249"/>
        <end position="260"/>
    </location>
</feature>
<organism evidence="3 4">
    <name type="scientific">Saccharothrix mutabilis subsp. mutabilis</name>
    <dbReference type="NCBI Taxonomy" id="66855"/>
    <lineage>
        <taxon>Bacteria</taxon>
        <taxon>Bacillati</taxon>
        <taxon>Actinomycetota</taxon>
        <taxon>Actinomycetes</taxon>
        <taxon>Pseudonocardiales</taxon>
        <taxon>Pseudonocardiaceae</taxon>
        <taxon>Saccharothrix</taxon>
    </lineage>
</organism>
<sequence>MQTWAKRGFQTALVTGGLLMLGTGIASAQENVNPDAPPSPLDARVRVPIDVEENNLGTPVGNRDLPEIHREIGTENVPQPTGITKNPLVRETQSRVRQVDTTQVTRGNAIDGDVVAPIHACGNAVGAGGDAHADGECAQYTPSTGKTRTDGSRGSLAGNVAAIHNASPIGASGNAAAIGANAYSESYARQDAAAGGDISTGGSDGSLSGNILGVQQATPFRVSNNAVAGGGIANSASHADTEAEAGGSLATNGDRSTLGGNTAGVPLAPITSVEGNALGAAGNADSTADHRTTAVAGDTGPTRSNHEPWLSTSGENATVAGNALQPQLAGPATLDNNALAGVGNADTETRSDNNAQAGGWARTSGQDSTLSGNFGDAPVALPVGSAGNSGSLLGNTSSTHAADTDVNAGGSTYTRGDRSVMSANSTNAAPAGAIDACGNGLSGGGIAASQCENEVDVTSGGYNGTTGNNAVLSGNIGQAPLAVPAEGFGNAGGVGGLATGNAVEDKKIRAGGSPNARDDNGTVSSNVVTTPTALGGQGFGNAGALVGNPTSKTESDTALVAGGPAMATGRHGSMSGNIVEVPTSNPAQVPGNTFVAVGNGASDLSNELHSRSGGDASSEGDHGAFTGNVVSVPQASSPQVFGSTLGAGSNAKSAVENEFTSFSGGDIATSGNQGSVSGNGITAQPALALQTFADSVSAAGNSRSDVSDQSAVVAGGDQETEAWNSSLSGNLVNLPANAKPGVFGDAATAGGLADANADSLSLTQAGGDTETKGSGALTSHDVSVPAETRPAVFDVPADVLGDARTDLAEASAERTGDEPEGQGGPRKTVPRGINLPAGVDNLMKPTELPSLSSLDKLSGLGAMDLSDLRDFDLSVLRGLELSKVRELGAPQVRGMDLTRASDLSLTRKALPKLPAASDLVDLDDMPVNQIPNPKLVLELLTGQAGGLPKVDVTKVAPSELPTKLPSNAPATSVADKKLPTPALPGKLPTGGLTDARVPGVSKVPGLDKVTGLTRSPELGRLNELRRFQELRRVPEAIVNASDRNAALNNGDKDERSFGGTLPLLGGNLGVTPVVQGLPLLPGPQKAAPRSLPSVASPLPLPFVVPVPGVAQPRTAAPALPGVPAAPVPPLSGASLSGLNVNPLNGKVEGPRERTSAPALAGLDALSMLDVLGAMDVTQVLPKL</sequence>
<feature type="region of interest" description="Disordered" evidence="1">
    <location>
        <begin position="763"/>
        <end position="783"/>
    </location>
</feature>
<name>A0ABP3D763_9PSEU</name>
<feature type="chain" id="PRO_5046885838" evidence="2">
    <location>
        <begin position="29"/>
        <end position="1183"/>
    </location>
</feature>
<feature type="compositionally biased region" description="Polar residues" evidence="1">
    <location>
        <begin position="699"/>
        <end position="710"/>
    </location>
</feature>
<feature type="region of interest" description="Disordered" evidence="1">
    <location>
        <begin position="391"/>
        <end position="418"/>
    </location>
</feature>
<reference evidence="4" key="1">
    <citation type="journal article" date="2019" name="Int. J. Syst. Evol. Microbiol.">
        <title>The Global Catalogue of Microorganisms (GCM) 10K type strain sequencing project: providing services to taxonomists for standard genome sequencing and annotation.</title>
        <authorList>
            <consortium name="The Broad Institute Genomics Platform"/>
            <consortium name="The Broad Institute Genome Sequencing Center for Infectious Disease"/>
            <person name="Wu L."/>
            <person name="Ma J."/>
        </authorList>
    </citation>
    <scope>NUCLEOTIDE SEQUENCE [LARGE SCALE GENOMIC DNA]</scope>
    <source>
        <strain evidence="4">JCM 3380</strain>
    </source>
</reference>
<feature type="region of interest" description="Disordered" evidence="1">
    <location>
        <begin position="279"/>
        <end position="308"/>
    </location>
</feature>
<evidence type="ECO:0000313" key="4">
    <source>
        <dbReference type="Proteomes" id="UP001500416"/>
    </source>
</evidence>
<evidence type="ECO:0000256" key="2">
    <source>
        <dbReference type="SAM" id="SignalP"/>
    </source>
</evidence>
<dbReference type="RefSeq" id="WP_343933841.1">
    <property type="nucleotide sequence ID" value="NZ_BAAABU010000004.1"/>
</dbReference>
<feature type="signal peptide" evidence="2">
    <location>
        <begin position="1"/>
        <end position="28"/>
    </location>
</feature>